<dbReference type="EMBL" id="JAJJMB010004055">
    <property type="protein sequence ID" value="KAI3944351.1"/>
    <property type="molecule type" value="Genomic_DNA"/>
</dbReference>
<evidence type="ECO:0000256" key="2">
    <source>
        <dbReference type="ARBA" id="ARBA00023002"/>
    </source>
</evidence>
<dbReference type="Gene3D" id="3.40.50.720">
    <property type="entry name" value="NAD(P)-binding Rossmann-like Domain"/>
    <property type="match status" value="2"/>
</dbReference>
<feature type="domain" description="D-isomer specific 2-hydroxyacid dehydrogenase NAD-binding" evidence="6">
    <location>
        <begin position="117"/>
        <end position="290"/>
    </location>
</feature>
<evidence type="ECO:0000259" key="6">
    <source>
        <dbReference type="Pfam" id="PF02826"/>
    </source>
</evidence>
<dbReference type="Pfam" id="PF00389">
    <property type="entry name" value="2-Hacid_dh"/>
    <property type="match status" value="1"/>
</dbReference>
<feature type="domain" description="D-isomer specific 2-hydroxyacid dehydrogenase catalytic" evidence="5">
    <location>
        <begin position="49"/>
        <end position="321"/>
    </location>
</feature>
<keyword evidence="2 4" id="KW-0560">Oxidoreductase</keyword>
<protein>
    <submittedName>
        <fullName evidence="7">Uncharacterized protein</fullName>
    </submittedName>
</protein>
<dbReference type="InterPro" id="IPR006140">
    <property type="entry name" value="D-isomer_DH_NAD-bd"/>
</dbReference>
<proteinExistence type="inferred from homology"/>
<name>A0AAD4T6U8_9MAGN</name>
<evidence type="ECO:0000259" key="5">
    <source>
        <dbReference type="Pfam" id="PF00389"/>
    </source>
</evidence>
<dbReference type="PANTHER" id="PTHR10996">
    <property type="entry name" value="2-HYDROXYACID DEHYDROGENASE-RELATED"/>
    <property type="match status" value="1"/>
</dbReference>
<gene>
    <name evidence="7" type="ORF">MKW98_006512</name>
</gene>
<dbReference type="AlphaFoldDB" id="A0AAD4T6U8"/>
<dbReference type="InterPro" id="IPR006139">
    <property type="entry name" value="D-isomer_2_OHA_DH_cat_dom"/>
</dbReference>
<dbReference type="GO" id="GO:0016618">
    <property type="term" value="F:hydroxypyruvate reductase [NAD(P)H] activity"/>
    <property type="evidence" value="ECO:0007669"/>
    <property type="project" value="TreeGrafter"/>
</dbReference>
<evidence type="ECO:0000256" key="3">
    <source>
        <dbReference type="ARBA" id="ARBA00023027"/>
    </source>
</evidence>
<evidence type="ECO:0000313" key="7">
    <source>
        <dbReference type="EMBL" id="KAI3944351.1"/>
    </source>
</evidence>
<evidence type="ECO:0000256" key="4">
    <source>
        <dbReference type="RuleBase" id="RU003719"/>
    </source>
</evidence>
<keyword evidence="8" id="KW-1185">Reference proteome</keyword>
<dbReference type="CDD" id="cd12156">
    <property type="entry name" value="HPPR"/>
    <property type="match status" value="1"/>
</dbReference>
<dbReference type="GO" id="GO:0051287">
    <property type="term" value="F:NAD binding"/>
    <property type="evidence" value="ECO:0007669"/>
    <property type="project" value="InterPro"/>
</dbReference>
<keyword evidence="3" id="KW-0520">NAD</keyword>
<dbReference type="SUPFAM" id="SSF51735">
    <property type="entry name" value="NAD(P)-binding Rossmann-fold domains"/>
    <property type="match status" value="1"/>
</dbReference>
<dbReference type="InterPro" id="IPR036291">
    <property type="entry name" value="NAD(P)-bd_dom_sf"/>
</dbReference>
<organism evidence="7 8">
    <name type="scientific">Papaver atlanticum</name>
    <dbReference type="NCBI Taxonomy" id="357466"/>
    <lineage>
        <taxon>Eukaryota</taxon>
        <taxon>Viridiplantae</taxon>
        <taxon>Streptophyta</taxon>
        <taxon>Embryophyta</taxon>
        <taxon>Tracheophyta</taxon>
        <taxon>Spermatophyta</taxon>
        <taxon>Magnoliopsida</taxon>
        <taxon>Ranunculales</taxon>
        <taxon>Papaveraceae</taxon>
        <taxon>Papaveroideae</taxon>
        <taxon>Papaver</taxon>
    </lineage>
</organism>
<dbReference type="GO" id="GO:0030267">
    <property type="term" value="F:glyoxylate reductase (NADPH) activity"/>
    <property type="evidence" value="ECO:0007669"/>
    <property type="project" value="TreeGrafter"/>
</dbReference>
<dbReference type="InterPro" id="IPR050223">
    <property type="entry name" value="D-isomer_2-hydroxyacid_DH"/>
</dbReference>
<comment type="similarity">
    <text evidence="4">Belongs to the D-isomer specific 2-hydroxyacid dehydrogenase family.</text>
</comment>
<dbReference type="PANTHER" id="PTHR10996:SF179">
    <property type="entry name" value="D-ISOMER SPECIFIC 2-HYDROXYACID DEHYDROGENASE FAMILY PROTEIN-RELATED"/>
    <property type="match status" value="1"/>
</dbReference>
<dbReference type="Pfam" id="PF02826">
    <property type="entry name" value="2-Hacid_dh_C"/>
    <property type="match status" value="1"/>
</dbReference>
<evidence type="ECO:0000256" key="1">
    <source>
        <dbReference type="ARBA" id="ARBA00022857"/>
    </source>
</evidence>
<reference evidence="7" key="1">
    <citation type="submission" date="2022-04" db="EMBL/GenBank/DDBJ databases">
        <title>A functionally conserved STORR gene fusion in Papaver species that diverged 16.8 million years ago.</title>
        <authorList>
            <person name="Catania T."/>
        </authorList>
    </citation>
    <scope>NUCLEOTIDE SEQUENCE</scope>
    <source>
        <strain evidence="7">S-188037</strain>
    </source>
</reference>
<dbReference type="GO" id="GO:0005829">
    <property type="term" value="C:cytosol"/>
    <property type="evidence" value="ECO:0007669"/>
    <property type="project" value="TreeGrafter"/>
</dbReference>
<dbReference type="Proteomes" id="UP001202328">
    <property type="component" value="Unassembled WGS sequence"/>
</dbReference>
<sequence length="324" mass="35573">MATKPGQLPLVGILTPFPFIPSFEEKFSNQFQTLKPTDPSIPLHEFHKNQCQSVTALVSGIEIAVTKEFLDCLPSLGCIVLTCVGLDNIDLDECKKRGIVIGNAGTVYSEDVADYAIGLLIDVLRRISSGHRLVRSGLWPVNKEHSLGYKLSGKRIGIVGLGSTGSEVAKRLVAFNCSISYTSRNKKPLVPFSYYSNVVDLASHSDVLILTCELNKQTFHIINKDVMSALGKKGIIINVGRGALVDEKEMVRCLVQGELGGAGLDVFENEPHVPKELVEMDNVVLTHHNAVETLESYTDLHELVISNLEAFFSNKQLLSLVKYH</sequence>
<comment type="caution">
    <text evidence="7">The sequence shown here is derived from an EMBL/GenBank/DDBJ whole genome shotgun (WGS) entry which is preliminary data.</text>
</comment>
<accession>A0AAD4T6U8</accession>
<dbReference type="FunFam" id="3.40.50.720:FF:000213">
    <property type="entry name" value="Putative 2-hydroxyacid dehydrogenase"/>
    <property type="match status" value="1"/>
</dbReference>
<dbReference type="SUPFAM" id="SSF52283">
    <property type="entry name" value="Formate/glycerate dehydrogenase catalytic domain-like"/>
    <property type="match status" value="1"/>
</dbReference>
<evidence type="ECO:0000313" key="8">
    <source>
        <dbReference type="Proteomes" id="UP001202328"/>
    </source>
</evidence>
<keyword evidence="1" id="KW-0521">NADP</keyword>